<protein>
    <submittedName>
        <fullName evidence="2">Uncharacterized protein</fullName>
    </submittedName>
</protein>
<evidence type="ECO:0000313" key="3">
    <source>
        <dbReference type="Proteomes" id="UP000191672"/>
    </source>
</evidence>
<feature type="region of interest" description="Disordered" evidence="1">
    <location>
        <begin position="106"/>
        <end position="125"/>
    </location>
</feature>
<sequence length="466" mass="51545">MTQKVDLGRSLLRVHDSQLQLSLTTFAQFSQSPSHGTTTLSPESKLQDIWMTEAPELELRFFIGSNGVSVSDDAVASFVSRLEPRLCGLNIWSDVGFSARLETEERKGADLGNSNNPGPHSIKLGLRRVPGRTIHRRRCTLPVMMINAPNACPPPGIPALILTSLDIRLEYGSHAENASHPQHSNFDTDLSEQDLSIFAVIQALDETMDHIIPASESDNPMSRATQVPGVFNPAYREAMNQRAVSIPSITKSISSMIKESDNNTIREKATDLLHTELSNSDDFAINADSASFRSAIHSSLWRIAQEDLRKHTISMRRIWVSPTDVLPLEIGPEDSTGASITHSQQPSVEFPIPSHILDTHPRKVDNIGDEWILDETDLESDFEALSIGHDSETSPDTSNNTQTSLDGSYSTIESSQPLRTKDDMLFDHEHGDIFSDSHAVVGHDHSWEVAEYIGSPDSDVMLEDFF</sequence>
<organism evidence="2 3">
    <name type="scientific">Penicillium antarcticum</name>
    <dbReference type="NCBI Taxonomy" id="416450"/>
    <lineage>
        <taxon>Eukaryota</taxon>
        <taxon>Fungi</taxon>
        <taxon>Dikarya</taxon>
        <taxon>Ascomycota</taxon>
        <taxon>Pezizomycotina</taxon>
        <taxon>Eurotiomycetes</taxon>
        <taxon>Eurotiomycetidae</taxon>
        <taxon>Eurotiales</taxon>
        <taxon>Aspergillaceae</taxon>
        <taxon>Penicillium</taxon>
    </lineage>
</organism>
<gene>
    <name evidence="2" type="ORF">PENANT_c010G00609</name>
</gene>
<feature type="compositionally biased region" description="Polar residues" evidence="1">
    <location>
        <begin position="394"/>
        <end position="416"/>
    </location>
</feature>
<evidence type="ECO:0000313" key="2">
    <source>
        <dbReference type="EMBL" id="OQD85456.1"/>
    </source>
</evidence>
<dbReference type="STRING" id="416450.A0A1V6Q9H8"/>
<comment type="caution">
    <text evidence="2">The sequence shown here is derived from an EMBL/GenBank/DDBJ whole genome shotgun (WGS) entry which is preliminary data.</text>
</comment>
<name>A0A1V6Q9H8_9EURO</name>
<keyword evidence="3" id="KW-1185">Reference proteome</keyword>
<reference evidence="3" key="1">
    <citation type="journal article" date="2017" name="Nat. Microbiol.">
        <title>Global analysis of biosynthetic gene clusters reveals vast potential of secondary metabolite production in Penicillium species.</title>
        <authorList>
            <person name="Nielsen J.C."/>
            <person name="Grijseels S."/>
            <person name="Prigent S."/>
            <person name="Ji B."/>
            <person name="Dainat J."/>
            <person name="Nielsen K.F."/>
            <person name="Frisvad J.C."/>
            <person name="Workman M."/>
            <person name="Nielsen J."/>
        </authorList>
    </citation>
    <scope>NUCLEOTIDE SEQUENCE [LARGE SCALE GENOMIC DNA]</scope>
    <source>
        <strain evidence="3">IBT 31811</strain>
    </source>
</reference>
<feature type="region of interest" description="Disordered" evidence="1">
    <location>
        <begin position="388"/>
        <end position="416"/>
    </location>
</feature>
<accession>A0A1V6Q9H8</accession>
<dbReference type="EMBL" id="MDYN01000010">
    <property type="protein sequence ID" value="OQD85456.1"/>
    <property type="molecule type" value="Genomic_DNA"/>
</dbReference>
<proteinExistence type="predicted"/>
<dbReference type="AlphaFoldDB" id="A0A1V6Q9H8"/>
<dbReference type="Proteomes" id="UP000191672">
    <property type="component" value="Unassembled WGS sequence"/>
</dbReference>
<evidence type="ECO:0000256" key="1">
    <source>
        <dbReference type="SAM" id="MobiDB-lite"/>
    </source>
</evidence>